<proteinExistence type="predicted"/>
<dbReference type="Proteomes" id="UP001292094">
    <property type="component" value="Unassembled WGS sequence"/>
</dbReference>
<name>A0AAE1QG05_9EUCA</name>
<dbReference type="EMBL" id="JAWZYT010000260">
    <property type="protein sequence ID" value="KAK4325859.1"/>
    <property type="molecule type" value="Genomic_DNA"/>
</dbReference>
<gene>
    <name evidence="1" type="ORF">Pmani_003563</name>
</gene>
<sequence>MVCVKTDLCTRRGRHFIGVNFQAVLNGNLGVINATVKEMTERATGTEIRAMLVASLQKLGIEEQQIWLKTDNGSNVVKAGQIMRESTRLTYEDTEESYGSDEYNDEVDNLSIVFQQCHNYLTNLNDTTSFQFYDFLTIYFQVWIRVFRVVNRNTIKHFNRP</sequence>
<evidence type="ECO:0000313" key="2">
    <source>
        <dbReference type="Proteomes" id="UP001292094"/>
    </source>
</evidence>
<keyword evidence="2" id="KW-1185">Reference proteome</keyword>
<accession>A0AAE1QG05</accession>
<reference evidence="1" key="1">
    <citation type="submission" date="2023-11" db="EMBL/GenBank/DDBJ databases">
        <title>Genome assemblies of two species of porcelain crab, Petrolisthes cinctipes and Petrolisthes manimaculis (Anomura: Porcellanidae).</title>
        <authorList>
            <person name="Angst P."/>
        </authorList>
    </citation>
    <scope>NUCLEOTIDE SEQUENCE</scope>
    <source>
        <strain evidence="1">PB745_02</strain>
        <tissue evidence="1">Gill</tissue>
    </source>
</reference>
<protein>
    <submittedName>
        <fullName evidence="1">Uncharacterized protein</fullName>
    </submittedName>
</protein>
<dbReference type="AlphaFoldDB" id="A0AAE1QG05"/>
<evidence type="ECO:0000313" key="1">
    <source>
        <dbReference type="EMBL" id="KAK4325859.1"/>
    </source>
</evidence>
<organism evidence="1 2">
    <name type="scientific">Petrolisthes manimaculis</name>
    <dbReference type="NCBI Taxonomy" id="1843537"/>
    <lineage>
        <taxon>Eukaryota</taxon>
        <taxon>Metazoa</taxon>
        <taxon>Ecdysozoa</taxon>
        <taxon>Arthropoda</taxon>
        <taxon>Crustacea</taxon>
        <taxon>Multicrustacea</taxon>
        <taxon>Malacostraca</taxon>
        <taxon>Eumalacostraca</taxon>
        <taxon>Eucarida</taxon>
        <taxon>Decapoda</taxon>
        <taxon>Pleocyemata</taxon>
        <taxon>Anomura</taxon>
        <taxon>Galatheoidea</taxon>
        <taxon>Porcellanidae</taxon>
        <taxon>Petrolisthes</taxon>
    </lineage>
</organism>
<comment type="caution">
    <text evidence="1">The sequence shown here is derived from an EMBL/GenBank/DDBJ whole genome shotgun (WGS) entry which is preliminary data.</text>
</comment>